<dbReference type="EMBL" id="CP007145">
    <property type="protein sequence ID" value="AHJ98952.1"/>
    <property type="molecule type" value="Genomic_DNA"/>
</dbReference>
<dbReference type="AlphaFoldDB" id="W8F4M3"/>
<dbReference type="HOGENOM" id="CLU_1667019_0_0_10"/>
<evidence type="ECO:0000256" key="1">
    <source>
        <dbReference type="SAM" id="Phobius"/>
    </source>
</evidence>
<dbReference type="RefSeq" id="WP_044003051.1">
    <property type="nucleotide sequence ID" value="NZ_CP007145.1"/>
</dbReference>
<keyword evidence="1" id="KW-0472">Membrane</keyword>
<keyword evidence="1" id="KW-0812">Transmembrane</keyword>
<organism evidence="2 3">
    <name type="scientific">Hymenobacter swuensis DY53</name>
    <dbReference type="NCBI Taxonomy" id="1227739"/>
    <lineage>
        <taxon>Bacteria</taxon>
        <taxon>Pseudomonadati</taxon>
        <taxon>Bacteroidota</taxon>
        <taxon>Cytophagia</taxon>
        <taxon>Cytophagales</taxon>
        <taxon>Hymenobacteraceae</taxon>
        <taxon>Hymenobacter</taxon>
    </lineage>
</organism>
<sequence length="158" mass="17930">MITLLYSLFAILCGVIEAVLYARRGAEAFQRNEHIDMTLQRIAAALLAPAGAVLYIWQHSLWLVVAELVPAALVFPLFHDEAYNYTRLWLTHAERYVSMATIPGSLCPDRAAWRAAWIQYRYGYQSPTTTARNDFNGTQRTWLAVVGVLLLLVLYLIL</sequence>
<dbReference type="KEGG" id="hsw:Hsw_3357"/>
<keyword evidence="3" id="KW-1185">Reference proteome</keyword>
<proteinExistence type="predicted"/>
<evidence type="ECO:0000313" key="3">
    <source>
        <dbReference type="Proteomes" id="UP000019423"/>
    </source>
</evidence>
<gene>
    <name evidence="2" type="ORF">Hsw_3357</name>
</gene>
<reference evidence="2 3" key="1">
    <citation type="submission" date="2014-01" db="EMBL/GenBank/DDBJ databases">
        <title>Complete genome sequence of ionizing-radiation resistance bacterium Hymenobacter swuensis DY53.</title>
        <authorList>
            <person name="Jung J.-H."/>
            <person name="Jeong S.-W."/>
            <person name="Joe M.-H."/>
            <person name="Cho y.-j."/>
            <person name="Kim M.-K."/>
            <person name="Lim S.-Y."/>
        </authorList>
    </citation>
    <scope>NUCLEOTIDE SEQUENCE [LARGE SCALE GENOMIC DNA]</scope>
    <source>
        <strain evidence="2 3">DY53</strain>
    </source>
</reference>
<dbReference type="PATRIC" id="fig|1227739.3.peg.3522"/>
<dbReference type="STRING" id="1227739.Hsw_3357"/>
<dbReference type="Proteomes" id="UP000019423">
    <property type="component" value="Chromosome"/>
</dbReference>
<feature type="transmembrane region" description="Helical" evidence="1">
    <location>
        <begin position="141"/>
        <end position="157"/>
    </location>
</feature>
<keyword evidence="1" id="KW-1133">Transmembrane helix</keyword>
<accession>W8F4M3</accession>
<feature type="transmembrane region" description="Helical" evidence="1">
    <location>
        <begin position="38"/>
        <end position="56"/>
    </location>
</feature>
<evidence type="ECO:0000313" key="2">
    <source>
        <dbReference type="EMBL" id="AHJ98952.1"/>
    </source>
</evidence>
<dbReference type="OrthoDB" id="885043at2"/>
<name>W8F4M3_9BACT</name>
<protein>
    <submittedName>
        <fullName evidence="2">Uncharacterized protein</fullName>
    </submittedName>
</protein>